<feature type="transmembrane region" description="Helical" evidence="5">
    <location>
        <begin position="137"/>
        <end position="160"/>
    </location>
</feature>
<evidence type="ECO:0000256" key="1">
    <source>
        <dbReference type="ARBA" id="ARBA00004141"/>
    </source>
</evidence>
<accession>A0A238ZEX3</accession>
<dbReference type="GO" id="GO:0016020">
    <property type="term" value="C:membrane"/>
    <property type="evidence" value="ECO:0007669"/>
    <property type="project" value="UniProtKB-SubCell"/>
</dbReference>
<evidence type="ECO:0000256" key="2">
    <source>
        <dbReference type="ARBA" id="ARBA00022692"/>
    </source>
</evidence>
<proteinExistence type="predicted"/>
<dbReference type="Pfam" id="PF01794">
    <property type="entry name" value="Ferric_reduct"/>
    <property type="match status" value="1"/>
</dbReference>
<evidence type="ECO:0000259" key="6">
    <source>
        <dbReference type="Pfam" id="PF01794"/>
    </source>
</evidence>
<feature type="transmembrane region" description="Helical" evidence="5">
    <location>
        <begin position="101"/>
        <end position="125"/>
    </location>
</feature>
<sequence length="203" mass="21443">MILIWCAIAGVIGASLVVAAGSEYLPYRTPVYVAAGFAGVVALALLLVQPLLAAGLLPGFPMQAGRRIHRWTGVALMLAVAVHVVGLWITSPPDMVDALTFAAPTAFSAFGVVAMWALIAAALLAGIRKKLRLRPQVWRLAHTMAASVVVVGSVVHAILIEGTMGSVSKTLMCGLTIGAWALTVGRLKPWTGAWRGWRRQAQE</sequence>
<dbReference type="EMBL" id="FZNN01000030">
    <property type="protein sequence ID" value="SNR81907.1"/>
    <property type="molecule type" value="Genomic_DNA"/>
</dbReference>
<comment type="subcellular location">
    <subcellularLocation>
        <location evidence="1">Membrane</location>
        <topology evidence="1">Multi-pass membrane protein</topology>
    </subcellularLocation>
</comment>
<reference evidence="7 8" key="1">
    <citation type="submission" date="2017-06" db="EMBL/GenBank/DDBJ databases">
        <authorList>
            <person name="Kim H.J."/>
            <person name="Triplett B.A."/>
        </authorList>
    </citation>
    <scope>NUCLEOTIDE SEQUENCE [LARGE SCALE GENOMIC DNA]</scope>
    <source>
        <strain evidence="7 8">DSM 29052</strain>
    </source>
</reference>
<feature type="transmembrane region" description="Helical" evidence="5">
    <location>
        <begin position="35"/>
        <end position="59"/>
    </location>
</feature>
<gene>
    <name evidence="7" type="ORF">SAMN06265370_13023</name>
</gene>
<organism evidence="7 8">
    <name type="scientific">Puniceibacterium sediminis</name>
    <dbReference type="NCBI Taxonomy" id="1608407"/>
    <lineage>
        <taxon>Bacteria</taxon>
        <taxon>Pseudomonadati</taxon>
        <taxon>Pseudomonadota</taxon>
        <taxon>Alphaproteobacteria</taxon>
        <taxon>Rhodobacterales</taxon>
        <taxon>Paracoccaceae</taxon>
        <taxon>Puniceibacterium</taxon>
    </lineage>
</organism>
<evidence type="ECO:0000256" key="4">
    <source>
        <dbReference type="ARBA" id="ARBA00023136"/>
    </source>
</evidence>
<name>A0A238ZEX3_9RHOB</name>
<dbReference type="Proteomes" id="UP000198417">
    <property type="component" value="Unassembled WGS sequence"/>
</dbReference>
<keyword evidence="3 5" id="KW-1133">Transmembrane helix</keyword>
<keyword evidence="8" id="KW-1185">Reference proteome</keyword>
<evidence type="ECO:0000256" key="5">
    <source>
        <dbReference type="SAM" id="Phobius"/>
    </source>
</evidence>
<evidence type="ECO:0000313" key="8">
    <source>
        <dbReference type="Proteomes" id="UP000198417"/>
    </source>
</evidence>
<evidence type="ECO:0000256" key="3">
    <source>
        <dbReference type="ARBA" id="ARBA00022989"/>
    </source>
</evidence>
<protein>
    <submittedName>
        <fullName evidence="7">Ferric reductase like transmembrane component</fullName>
    </submittedName>
</protein>
<feature type="transmembrane region" description="Helical" evidence="5">
    <location>
        <begin position="71"/>
        <end position="89"/>
    </location>
</feature>
<feature type="domain" description="Ferric oxidoreductase" evidence="6">
    <location>
        <begin position="38"/>
        <end position="152"/>
    </location>
</feature>
<keyword evidence="4 5" id="KW-0472">Membrane</keyword>
<evidence type="ECO:0000313" key="7">
    <source>
        <dbReference type="EMBL" id="SNR81907.1"/>
    </source>
</evidence>
<dbReference type="InterPro" id="IPR013130">
    <property type="entry name" value="Fe3_Rdtase_TM_dom"/>
</dbReference>
<keyword evidence="2 5" id="KW-0812">Transmembrane</keyword>
<dbReference type="AlphaFoldDB" id="A0A238ZEX3"/>